<sequence>MLYDSGATISLIKVNQLKGETAIYKDKITLIGITGHKARTIGKMYATIDLDGRKIKHAIYVVRNDFPMEHEGILGIDFLRKQQVSCDYKKRELKIGNAVLKLLPYDKITLKPRSETIVQAATDRNEIGVIQAEETAPGIYIGRCLVKPQNYSCPISVINTTDETIEIRTPLVKIEDLDAKNPHAIYTIQPEKTRNYSSRNSEELINKKN</sequence>
<organism evidence="3 4">
    <name type="scientific">Lasius niger</name>
    <name type="common">Black garden ant</name>
    <dbReference type="NCBI Taxonomy" id="67767"/>
    <lineage>
        <taxon>Eukaryota</taxon>
        <taxon>Metazoa</taxon>
        <taxon>Ecdysozoa</taxon>
        <taxon>Arthropoda</taxon>
        <taxon>Hexapoda</taxon>
        <taxon>Insecta</taxon>
        <taxon>Pterygota</taxon>
        <taxon>Neoptera</taxon>
        <taxon>Endopterygota</taxon>
        <taxon>Hymenoptera</taxon>
        <taxon>Apocrita</taxon>
        <taxon>Aculeata</taxon>
        <taxon>Formicoidea</taxon>
        <taxon>Formicidae</taxon>
        <taxon>Formicinae</taxon>
        <taxon>Lasius</taxon>
        <taxon>Lasius</taxon>
    </lineage>
</organism>
<dbReference type="EMBL" id="LBMM01022744">
    <property type="protein sequence ID" value="KMQ82839.1"/>
    <property type="molecule type" value="Genomic_DNA"/>
</dbReference>
<evidence type="ECO:0000313" key="3">
    <source>
        <dbReference type="EMBL" id="KMQ82839.1"/>
    </source>
</evidence>
<accession>A0A0J7JXR3</accession>
<dbReference type="GO" id="GO:0016787">
    <property type="term" value="F:hydrolase activity"/>
    <property type="evidence" value="ECO:0007669"/>
    <property type="project" value="UniProtKB-KW"/>
</dbReference>
<gene>
    <name evidence="3" type="ORF">RF55_21697</name>
</gene>
<keyword evidence="4" id="KW-1185">Reference proteome</keyword>
<dbReference type="CDD" id="cd00303">
    <property type="entry name" value="retropepsin_like"/>
    <property type="match status" value="1"/>
</dbReference>
<protein>
    <submittedName>
        <fullName evidence="3">Retrovirus-like pol polyprotein</fullName>
    </submittedName>
</protein>
<proteinExistence type="predicted"/>
<dbReference type="Proteomes" id="UP000036403">
    <property type="component" value="Unassembled WGS sequence"/>
</dbReference>
<dbReference type="PaxDb" id="67767-A0A0J7JXR3"/>
<dbReference type="InterPro" id="IPR018061">
    <property type="entry name" value="Retropepsins"/>
</dbReference>
<dbReference type="Gene3D" id="2.40.70.10">
    <property type="entry name" value="Acid Proteases"/>
    <property type="match status" value="1"/>
</dbReference>
<evidence type="ECO:0000256" key="1">
    <source>
        <dbReference type="ARBA" id="ARBA00022801"/>
    </source>
</evidence>
<reference evidence="3 4" key="1">
    <citation type="submission" date="2015-04" db="EMBL/GenBank/DDBJ databases">
        <title>Lasius niger genome sequencing.</title>
        <authorList>
            <person name="Konorov E.A."/>
            <person name="Nikitin M.A."/>
            <person name="Kirill M.V."/>
            <person name="Chang P."/>
        </authorList>
    </citation>
    <scope>NUCLEOTIDE SEQUENCE [LARGE SCALE GENOMIC DNA]</scope>
    <source>
        <tissue evidence="3">Whole</tissue>
    </source>
</reference>
<name>A0A0J7JXR3_LASNI</name>
<dbReference type="OrthoDB" id="7614768at2759"/>
<dbReference type="Pfam" id="PF00077">
    <property type="entry name" value="RVP"/>
    <property type="match status" value="1"/>
</dbReference>
<feature type="domain" description="Retropepsins" evidence="2">
    <location>
        <begin position="2"/>
        <end position="84"/>
    </location>
</feature>
<dbReference type="AlphaFoldDB" id="A0A0J7JXR3"/>
<dbReference type="InterPro" id="IPR021109">
    <property type="entry name" value="Peptidase_aspartic_dom_sf"/>
</dbReference>
<evidence type="ECO:0000259" key="2">
    <source>
        <dbReference type="Pfam" id="PF00077"/>
    </source>
</evidence>
<comment type="caution">
    <text evidence="3">The sequence shown here is derived from an EMBL/GenBank/DDBJ whole genome shotgun (WGS) entry which is preliminary data.</text>
</comment>
<dbReference type="SUPFAM" id="SSF50630">
    <property type="entry name" value="Acid proteases"/>
    <property type="match status" value="1"/>
</dbReference>
<keyword evidence="1" id="KW-0378">Hydrolase</keyword>
<evidence type="ECO:0000313" key="4">
    <source>
        <dbReference type="Proteomes" id="UP000036403"/>
    </source>
</evidence>